<dbReference type="Proteomes" id="UP001168098">
    <property type="component" value="Unassembled WGS sequence"/>
</dbReference>
<dbReference type="InterPro" id="IPR036865">
    <property type="entry name" value="CRAL-TRIO_dom_sf"/>
</dbReference>
<keyword evidence="2" id="KW-0812">Transmembrane</keyword>
<proteinExistence type="predicted"/>
<evidence type="ECO:0000259" key="3">
    <source>
        <dbReference type="PROSITE" id="PS50191"/>
    </source>
</evidence>
<gene>
    <name evidence="4" type="ORF">PVL29_007449</name>
</gene>
<feature type="region of interest" description="Disordered" evidence="1">
    <location>
        <begin position="138"/>
        <end position="175"/>
    </location>
</feature>
<reference evidence="4 5" key="1">
    <citation type="journal article" date="2023" name="BMC Biotechnol.">
        <title>Vitis rotundifolia cv Carlos genome sequencing.</title>
        <authorList>
            <person name="Huff M."/>
            <person name="Hulse-Kemp A."/>
            <person name="Scheffler B."/>
            <person name="Youngblood R."/>
            <person name="Simpson S."/>
            <person name="Babiker E."/>
            <person name="Staton M."/>
        </authorList>
    </citation>
    <scope>NUCLEOTIDE SEQUENCE [LARGE SCALE GENOMIC DNA]</scope>
    <source>
        <tissue evidence="4">Leaf</tissue>
    </source>
</reference>
<feature type="transmembrane region" description="Helical" evidence="2">
    <location>
        <begin position="459"/>
        <end position="480"/>
    </location>
</feature>
<dbReference type="PANTHER" id="PTHR47041:SF2">
    <property type="entry name" value="SEC14 CYTOSOLIC FACTOR FAMILY PROTEIN _ PHOSPHOGLYCERIDE TRANSFER FAMILY PROTEIN"/>
    <property type="match status" value="1"/>
</dbReference>
<dbReference type="PANTHER" id="PTHR47041">
    <property type="entry name" value="SEC14 CYTOSOLIC FACTOR FAMILY PROTEIN / PHOSPHOGLYCERIDE TRANSFER FAMILY PROTEIN"/>
    <property type="match status" value="1"/>
</dbReference>
<dbReference type="InterPro" id="IPR001251">
    <property type="entry name" value="CRAL-TRIO_dom"/>
</dbReference>
<evidence type="ECO:0000256" key="1">
    <source>
        <dbReference type="SAM" id="MobiDB-lite"/>
    </source>
</evidence>
<feature type="domain" description="CRAL-TRIO" evidence="3">
    <location>
        <begin position="261"/>
        <end position="408"/>
    </location>
</feature>
<sequence length="487" mass="55167">MGDAVHSYGLSKNSDTIGVVNGKNVSKKCVVTSGSEAFSQNTLRHVVSLNHGKIVRGNARHVALFFLKVATLEMVRRFSRAKCPFAWRGLQAMQVLCYPPFKWIQRWAPFKGLVKGMQILSRPLLVLSIATAFSDQSECTDETSDGSSGSHGNNDSHECSEPEPRAEPSSLHSAPDTRIFDVDPQSIASEKWLQQLYKVLERQGISLPERINEDELRRFYTAVNGDFSCLLLSIKKTIYWRKTYHILSAEELEMWSNMVFWHGFDVKHRPCLIVRLGLACSLPYHDRPRFAQAVVSQIEHGVLHLVDTENPQITILVDCEGLSPLRFPMQIMRSCSSLLQDHFPNRLGCLFVIRLPPVVRVVAQTFIQVLKPITRQKLRFEGEMYLKVLSEHLQTLPSYLGGKCACTKCSKLNNCNMYQRSTDEETSNVEPITDSSDDEDLSYLTYQINDQMNDTCDQVLRTAVMGVLMFWVLMAIMAGLPDLVPMR</sequence>
<keyword evidence="2" id="KW-0472">Membrane</keyword>
<comment type="caution">
    <text evidence="4">The sequence shown here is derived from an EMBL/GenBank/DDBJ whole genome shotgun (WGS) entry which is preliminary data.</text>
</comment>
<accession>A0AA38ZZT6</accession>
<dbReference type="SUPFAM" id="SSF52087">
    <property type="entry name" value="CRAL/TRIO domain"/>
    <property type="match status" value="1"/>
</dbReference>
<keyword evidence="5" id="KW-1185">Reference proteome</keyword>
<name>A0AA38ZZT6_VITRO</name>
<dbReference type="EMBL" id="JARBHA010000006">
    <property type="protein sequence ID" value="KAJ9698373.1"/>
    <property type="molecule type" value="Genomic_DNA"/>
</dbReference>
<feature type="compositionally biased region" description="Basic and acidic residues" evidence="1">
    <location>
        <begin position="154"/>
        <end position="166"/>
    </location>
</feature>
<keyword evidence="2" id="KW-1133">Transmembrane helix</keyword>
<dbReference type="CDD" id="cd00170">
    <property type="entry name" value="SEC14"/>
    <property type="match status" value="1"/>
</dbReference>
<organism evidence="4 5">
    <name type="scientific">Vitis rotundifolia</name>
    <name type="common">Muscadine grape</name>
    <dbReference type="NCBI Taxonomy" id="103349"/>
    <lineage>
        <taxon>Eukaryota</taxon>
        <taxon>Viridiplantae</taxon>
        <taxon>Streptophyta</taxon>
        <taxon>Embryophyta</taxon>
        <taxon>Tracheophyta</taxon>
        <taxon>Spermatophyta</taxon>
        <taxon>Magnoliopsida</taxon>
        <taxon>eudicotyledons</taxon>
        <taxon>Gunneridae</taxon>
        <taxon>Pentapetalae</taxon>
        <taxon>rosids</taxon>
        <taxon>Vitales</taxon>
        <taxon>Vitaceae</taxon>
        <taxon>Viteae</taxon>
        <taxon>Vitis</taxon>
    </lineage>
</organism>
<dbReference type="SMART" id="SM00516">
    <property type="entry name" value="SEC14"/>
    <property type="match status" value="1"/>
</dbReference>
<dbReference type="Pfam" id="PF00650">
    <property type="entry name" value="CRAL_TRIO"/>
    <property type="match status" value="1"/>
</dbReference>
<evidence type="ECO:0000313" key="5">
    <source>
        <dbReference type="Proteomes" id="UP001168098"/>
    </source>
</evidence>
<dbReference type="AlphaFoldDB" id="A0AA38ZZT6"/>
<dbReference type="PROSITE" id="PS50191">
    <property type="entry name" value="CRAL_TRIO"/>
    <property type="match status" value="1"/>
</dbReference>
<dbReference type="Gene3D" id="3.40.525.10">
    <property type="entry name" value="CRAL-TRIO lipid binding domain"/>
    <property type="match status" value="1"/>
</dbReference>
<evidence type="ECO:0000256" key="2">
    <source>
        <dbReference type="SAM" id="Phobius"/>
    </source>
</evidence>
<evidence type="ECO:0000313" key="4">
    <source>
        <dbReference type="EMBL" id="KAJ9698373.1"/>
    </source>
</evidence>
<protein>
    <recommendedName>
        <fullName evidence="3">CRAL-TRIO domain-containing protein</fullName>
    </recommendedName>
</protein>